<dbReference type="KEGG" id="fax:FUAX_21900"/>
<dbReference type="CDD" id="cd23763">
    <property type="entry name" value="ASKHA_ATPase_ROK"/>
    <property type="match status" value="1"/>
</dbReference>
<proteinExistence type="inferred from homology"/>
<keyword evidence="3" id="KW-1185">Reference proteome</keyword>
<organism evidence="2 3">
    <name type="scientific">Fulvitalea axinellae</name>
    <dbReference type="NCBI Taxonomy" id="1182444"/>
    <lineage>
        <taxon>Bacteria</taxon>
        <taxon>Pseudomonadati</taxon>
        <taxon>Bacteroidota</taxon>
        <taxon>Cytophagia</taxon>
        <taxon>Cytophagales</taxon>
        <taxon>Persicobacteraceae</taxon>
        <taxon>Fulvitalea</taxon>
    </lineage>
</organism>
<dbReference type="EMBL" id="AP025314">
    <property type="protein sequence ID" value="BDD09758.1"/>
    <property type="molecule type" value="Genomic_DNA"/>
</dbReference>
<dbReference type="InterPro" id="IPR000600">
    <property type="entry name" value="ROK"/>
</dbReference>
<dbReference type="InterPro" id="IPR043129">
    <property type="entry name" value="ATPase_NBD"/>
</dbReference>
<evidence type="ECO:0000313" key="3">
    <source>
        <dbReference type="Proteomes" id="UP001348817"/>
    </source>
</evidence>
<dbReference type="Proteomes" id="UP001348817">
    <property type="component" value="Chromosome"/>
</dbReference>
<gene>
    <name evidence="2" type="ORF">FUAX_21900</name>
</gene>
<reference evidence="2 3" key="1">
    <citation type="submission" date="2021-12" db="EMBL/GenBank/DDBJ databases">
        <title>Genome sequencing of bacteria with rrn-lacking chromosome and rrn-plasmid.</title>
        <authorList>
            <person name="Anda M."/>
            <person name="Iwasaki W."/>
        </authorList>
    </citation>
    <scope>NUCLEOTIDE SEQUENCE [LARGE SCALE GENOMIC DNA]</scope>
    <source>
        <strain evidence="2 3">DSM 100852</strain>
    </source>
</reference>
<sequence>MHFVLLKKVLVLDFELRKGNRMANHIEFLGVDLGGTNIKIGVVDTEGNLLDKVKYPTAPLQESGDFITNFIEILGSELSKRPHISKVGIGVPGTLTKCRRTTLEFPNIKGLGGQPLMDKLEDAFPEKEIWLENDANAAALGELYFSRSPRPDHFIFVTLGTGVGGAVIMDREIFKGGDGNALEIGHVMVSNGMTLEQNFGKKGMVAYAQKLIDSGKYETGLISEDLYPKAIVKALPKGDVVAKKVFRKNAKYLGEALVGAVRLLDIKDIFIGGGVAASFPYFEAELMAYLREHLTEYYTISLSVRRAELGNNAGILGAASLCFQQGEKN</sequence>
<evidence type="ECO:0000313" key="2">
    <source>
        <dbReference type="EMBL" id="BDD09758.1"/>
    </source>
</evidence>
<dbReference type="GO" id="GO:0016301">
    <property type="term" value="F:kinase activity"/>
    <property type="evidence" value="ECO:0007669"/>
    <property type="project" value="UniProtKB-KW"/>
</dbReference>
<keyword evidence="2" id="KW-0808">Transferase</keyword>
<keyword evidence="2" id="KW-0418">Kinase</keyword>
<name>A0AAU9D1G5_9BACT</name>
<dbReference type="Gene3D" id="3.30.420.40">
    <property type="match status" value="2"/>
</dbReference>
<dbReference type="PANTHER" id="PTHR18964:SF149">
    <property type="entry name" value="BIFUNCTIONAL UDP-N-ACETYLGLUCOSAMINE 2-EPIMERASE_N-ACETYLMANNOSAMINE KINASE"/>
    <property type="match status" value="1"/>
</dbReference>
<protein>
    <submittedName>
        <fullName evidence="2">Sugar kinase</fullName>
    </submittedName>
</protein>
<accession>A0AAU9D1G5</accession>
<dbReference type="SUPFAM" id="SSF53067">
    <property type="entry name" value="Actin-like ATPase domain"/>
    <property type="match status" value="1"/>
</dbReference>
<dbReference type="AlphaFoldDB" id="A0AAU9D1G5"/>
<evidence type="ECO:0000256" key="1">
    <source>
        <dbReference type="ARBA" id="ARBA00006479"/>
    </source>
</evidence>
<dbReference type="PANTHER" id="PTHR18964">
    <property type="entry name" value="ROK (REPRESSOR, ORF, KINASE) FAMILY"/>
    <property type="match status" value="1"/>
</dbReference>
<dbReference type="Pfam" id="PF00480">
    <property type="entry name" value="ROK"/>
    <property type="match status" value="1"/>
</dbReference>
<comment type="similarity">
    <text evidence="1">Belongs to the ROK (NagC/XylR) family.</text>
</comment>